<dbReference type="SUPFAM" id="SSF56112">
    <property type="entry name" value="Protein kinase-like (PK-like)"/>
    <property type="match status" value="1"/>
</dbReference>
<dbReference type="InterPro" id="IPR006748">
    <property type="entry name" value="NH2Glyco/OHUrea_AB-resist_kin"/>
</dbReference>
<keyword evidence="2" id="KW-1185">Reference proteome</keyword>
<evidence type="ECO:0000313" key="1">
    <source>
        <dbReference type="EMBL" id="XAN07491.1"/>
    </source>
</evidence>
<dbReference type="Proteomes" id="UP001442841">
    <property type="component" value="Chromosome"/>
</dbReference>
<evidence type="ECO:0000313" key="2">
    <source>
        <dbReference type="Proteomes" id="UP001442841"/>
    </source>
</evidence>
<organism evidence="1 2">
    <name type="scientific">Ammonicoccus fulvus</name>
    <dbReference type="NCBI Taxonomy" id="3138240"/>
    <lineage>
        <taxon>Bacteria</taxon>
        <taxon>Bacillati</taxon>
        <taxon>Actinomycetota</taxon>
        <taxon>Actinomycetes</taxon>
        <taxon>Propionibacteriales</taxon>
        <taxon>Propionibacteriaceae</taxon>
        <taxon>Ammonicoccus</taxon>
    </lineage>
</organism>
<reference evidence="1 2" key="1">
    <citation type="submission" date="2024-04" db="EMBL/GenBank/DDBJ databases">
        <title>Isolation of an actinomycete strain from pig manure.</title>
        <authorList>
            <person name="Gong T."/>
            <person name="Yu Z."/>
            <person name="An M."/>
            <person name="Wei C."/>
            <person name="Yang W."/>
            <person name="Liu L."/>
        </authorList>
    </citation>
    <scope>NUCLEOTIDE SEQUENCE [LARGE SCALE GENOMIC DNA]</scope>
    <source>
        <strain evidence="1 2">ZF39</strain>
    </source>
</reference>
<name>A0ABZ3FSD5_9ACTN</name>
<dbReference type="Gene3D" id="1.10.510.10">
    <property type="entry name" value="Transferase(Phosphotransferase) domain 1"/>
    <property type="match status" value="1"/>
</dbReference>
<dbReference type="InterPro" id="IPR011009">
    <property type="entry name" value="Kinase-like_dom_sf"/>
</dbReference>
<dbReference type="EMBL" id="CP154795">
    <property type="protein sequence ID" value="XAN07491.1"/>
    <property type="molecule type" value="Genomic_DNA"/>
</dbReference>
<accession>A0ABZ3FSD5</accession>
<protein>
    <submittedName>
        <fullName evidence="1">Aminoglycoside phosphotransferase family protein</fullName>
    </submittedName>
</protein>
<dbReference type="Pfam" id="PF04655">
    <property type="entry name" value="APH_6_hur"/>
    <property type="match status" value="1"/>
</dbReference>
<sequence length="285" mass="32604">MTLERLLGEMLTEWELSPTADPILRVASIVQPVTDRDKRRLMLKVVQPDPETHGEIPALQVWKGRGAVELMRADPRRGVLLLETLDRSLTEEPTDEAYAQIARLCGVVHRPASPKLPSSYALVAGWLDDLAGLGREVPAPPRFVEQALRAGRQLIAGEPTHVIHGDLHDENVMWRARTNEWVAIDPKGFNGDPCYEPASMLWNRWEELEWYGNPGETIRDRFYALVDGAEFDERRSRDWVVVRAMINVSWAVYDARRERRDLSDDEHTWITQNITLAKAMQDVRP</sequence>
<gene>
    <name evidence="1" type="ORF">AADG42_09355</name>
</gene>
<proteinExistence type="predicted"/>
<dbReference type="RefSeq" id="WP_425308952.1">
    <property type="nucleotide sequence ID" value="NZ_CP154795.1"/>
</dbReference>